<dbReference type="PANTHER" id="PTHR45527">
    <property type="entry name" value="NONRIBOSOMAL PEPTIDE SYNTHETASE"/>
    <property type="match status" value="1"/>
</dbReference>
<dbReference type="GO" id="GO:0044550">
    <property type="term" value="P:secondary metabolite biosynthetic process"/>
    <property type="evidence" value="ECO:0007669"/>
    <property type="project" value="TreeGrafter"/>
</dbReference>
<accession>A0A066ZBU1</accession>
<dbReference type="FunFam" id="2.30.38.10:FF:000001">
    <property type="entry name" value="Non-ribosomal peptide synthetase PvdI"/>
    <property type="match status" value="1"/>
</dbReference>
<dbReference type="InterPro" id="IPR023213">
    <property type="entry name" value="CAT-like_dom_sf"/>
</dbReference>
<dbReference type="InterPro" id="IPR036736">
    <property type="entry name" value="ACP-like_sf"/>
</dbReference>
<comment type="cofactor">
    <cofactor evidence="1">
        <name>pantetheine 4'-phosphate</name>
        <dbReference type="ChEBI" id="CHEBI:47942"/>
    </cofactor>
</comment>
<dbReference type="InterPro" id="IPR006162">
    <property type="entry name" value="Ppantetheine_attach_site"/>
</dbReference>
<dbReference type="PROSITE" id="PS00455">
    <property type="entry name" value="AMP_BINDING"/>
    <property type="match status" value="1"/>
</dbReference>
<dbReference type="SUPFAM" id="SSF47336">
    <property type="entry name" value="ACP-like"/>
    <property type="match status" value="2"/>
</dbReference>
<keyword evidence="3" id="KW-0596">Phosphopantetheine</keyword>
<dbReference type="Pfam" id="PF00501">
    <property type="entry name" value="AMP-binding"/>
    <property type="match status" value="1"/>
</dbReference>
<dbReference type="PROSITE" id="PS00012">
    <property type="entry name" value="PHOSPHOPANTETHEINE"/>
    <property type="match status" value="2"/>
</dbReference>
<dbReference type="NCBIfam" id="TIGR01733">
    <property type="entry name" value="AA-adenyl-dom"/>
    <property type="match status" value="1"/>
</dbReference>
<dbReference type="EC" id="2.7.7.6" evidence="7"/>
<dbReference type="InterPro" id="IPR000873">
    <property type="entry name" value="AMP-dep_synth/lig_dom"/>
</dbReference>
<dbReference type="Gene3D" id="3.30.559.30">
    <property type="entry name" value="Nonribosomal peptide synthetase, condensation domain"/>
    <property type="match status" value="1"/>
</dbReference>
<dbReference type="InterPro" id="IPR020845">
    <property type="entry name" value="AMP-binding_CS"/>
</dbReference>
<feature type="region of interest" description="Disordered" evidence="5">
    <location>
        <begin position="105"/>
        <end position="124"/>
    </location>
</feature>
<dbReference type="HOGENOM" id="CLU_000022_2_4_11"/>
<evidence type="ECO:0000256" key="1">
    <source>
        <dbReference type="ARBA" id="ARBA00001957"/>
    </source>
</evidence>
<dbReference type="Pfam" id="PF00668">
    <property type="entry name" value="Condensation"/>
    <property type="match status" value="1"/>
</dbReference>
<dbReference type="Gene3D" id="3.40.50.980">
    <property type="match status" value="2"/>
</dbReference>
<feature type="domain" description="Carrier" evidence="6">
    <location>
        <begin position="1089"/>
        <end position="1164"/>
    </location>
</feature>
<comment type="caution">
    <text evidence="7">The sequence shown here is derived from an EMBL/GenBank/DDBJ whole genome shotgun (WGS) entry which is preliminary data.</text>
</comment>
<dbReference type="InterPro" id="IPR029058">
    <property type="entry name" value="AB_hydrolase_fold"/>
</dbReference>
<name>A0A066ZBU1_9ACTN</name>
<dbReference type="Gene3D" id="3.30.559.10">
    <property type="entry name" value="Chloramphenicol acetyltransferase-like domain"/>
    <property type="match status" value="1"/>
</dbReference>
<keyword evidence="7" id="KW-0548">Nucleotidyltransferase</keyword>
<comment type="similarity">
    <text evidence="2">Belongs to the ATP-dependent AMP-binding enzyme family.</text>
</comment>
<dbReference type="Gene3D" id="1.10.1200.10">
    <property type="entry name" value="ACP-like"/>
    <property type="match status" value="1"/>
</dbReference>
<dbReference type="Gene3D" id="3.40.50.1820">
    <property type="entry name" value="alpha/beta hydrolase"/>
    <property type="match status" value="1"/>
</dbReference>
<dbReference type="GO" id="GO:0072330">
    <property type="term" value="P:monocarboxylic acid biosynthetic process"/>
    <property type="evidence" value="ECO:0007669"/>
    <property type="project" value="UniProtKB-ARBA"/>
</dbReference>
<keyword evidence="4" id="KW-0597">Phosphoprotein</keyword>
<dbReference type="SUPFAM" id="SSF56801">
    <property type="entry name" value="Acetyl-CoA synthetase-like"/>
    <property type="match status" value="2"/>
</dbReference>
<dbReference type="PROSITE" id="PS50075">
    <property type="entry name" value="CARRIER"/>
    <property type="match status" value="2"/>
</dbReference>
<dbReference type="eggNOG" id="COG1020">
    <property type="taxonomic scope" value="Bacteria"/>
</dbReference>
<dbReference type="PANTHER" id="PTHR45527:SF1">
    <property type="entry name" value="FATTY ACID SYNTHASE"/>
    <property type="match status" value="1"/>
</dbReference>
<dbReference type="Pfam" id="PF00550">
    <property type="entry name" value="PP-binding"/>
    <property type="match status" value="2"/>
</dbReference>
<protein>
    <submittedName>
        <fullName evidence="7">Amino acid adenylation domain-containing protein</fullName>
        <ecNumber evidence="7">2.7.7.6</ecNumber>
    </submittedName>
</protein>
<dbReference type="GO" id="GO:0017000">
    <property type="term" value="P:antibiotic biosynthetic process"/>
    <property type="evidence" value="ECO:0007669"/>
    <property type="project" value="UniProtKB-ARBA"/>
</dbReference>
<dbReference type="SMART" id="SM00823">
    <property type="entry name" value="PKS_PP"/>
    <property type="match status" value="2"/>
</dbReference>
<keyword evidence="8" id="KW-1185">Reference proteome</keyword>
<keyword evidence="7" id="KW-0808">Transferase</keyword>
<evidence type="ECO:0000256" key="4">
    <source>
        <dbReference type="ARBA" id="ARBA00022553"/>
    </source>
</evidence>
<dbReference type="InterPro" id="IPR001242">
    <property type="entry name" value="Condensation_dom"/>
</dbReference>
<dbReference type="FunFam" id="1.10.1200.10:FF:000016">
    <property type="entry name" value="Non-ribosomal peptide synthase"/>
    <property type="match status" value="2"/>
</dbReference>
<evidence type="ECO:0000313" key="8">
    <source>
        <dbReference type="Proteomes" id="UP000027178"/>
    </source>
</evidence>
<dbReference type="Pfam" id="PF13193">
    <property type="entry name" value="AMP-binding_C"/>
    <property type="match status" value="1"/>
</dbReference>
<organism evidence="7 8">
    <name type="scientific">Kitasatospora cheerisanensis KCTC 2395</name>
    <dbReference type="NCBI Taxonomy" id="1348663"/>
    <lineage>
        <taxon>Bacteria</taxon>
        <taxon>Bacillati</taxon>
        <taxon>Actinomycetota</taxon>
        <taxon>Actinomycetes</taxon>
        <taxon>Kitasatosporales</taxon>
        <taxon>Streptomycetaceae</taxon>
        <taxon>Kitasatospora</taxon>
    </lineage>
</organism>
<evidence type="ECO:0000256" key="5">
    <source>
        <dbReference type="SAM" id="MobiDB-lite"/>
    </source>
</evidence>
<dbReference type="GO" id="GO:0031177">
    <property type="term" value="F:phosphopantetheine binding"/>
    <property type="evidence" value="ECO:0007669"/>
    <property type="project" value="InterPro"/>
</dbReference>
<dbReference type="InterPro" id="IPR025110">
    <property type="entry name" value="AMP-bd_C"/>
</dbReference>
<dbReference type="EMBL" id="JNBY01000025">
    <property type="protein sequence ID" value="KDN87615.1"/>
    <property type="molecule type" value="Genomic_DNA"/>
</dbReference>
<dbReference type="GO" id="GO:0043041">
    <property type="term" value="P:amino acid activation for nonribosomal peptide biosynthetic process"/>
    <property type="evidence" value="ECO:0007669"/>
    <property type="project" value="TreeGrafter"/>
</dbReference>
<evidence type="ECO:0000256" key="2">
    <source>
        <dbReference type="ARBA" id="ARBA00006432"/>
    </source>
</evidence>
<dbReference type="FunFam" id="3.40.50.980:FF:000001">
    <property type="entry name" value="Non-ribosomal peptide synthetase"/>
    <property type="match status" value="1"/>
</dbReference>
<dbReference type="Gene3D" id="3.30.300.30">
    <property type="match status" value="2"/>
</dbReference>
<dbReference type="Proteomes" id="UP000027178">
    <property type="component" value="Unassembled WGS sequence"/>
</dbReference>
<dbReference type="InterPro" id="IPR045851">
    <property type="entry name" value="AMP-bd_C_sf"/>
</dbReference>
<dbReference type="GO" id="GO:0003899">
    <property type="term" value="F:DNA-directed RNA polymerase activity"/>
    <property type="evidence" value="ECO:0007669"/>
    <property type="project" value="UniProtKB-EC"/>
</dbReference>
<evidence type="ECO:0000256" key="3">
    <source>
        <dbReference type="ARBA" id="ARBA00022450"/>
    </source>
</evidence>
<sequence length="1177" mass="126840">MVPSALITLDALPLTVNGKLDRRALPAPQGGTAERAPRDAREEILCGAFGEALGLAEVGPEENFFDLGGHSLLAARLIAKVRNLLGGTLTVRDLFEAPTPAGLAHRLDTAGEPRPALTRRPRPADLPLSHAQRRMWYLQNLDRDGATYNVPLVVRVTGPLDEPALRAAVRAVSTRHESLRTVFVQRDGSVYQQLLDAPADAEAIEVRPVAESALDAAVQAAVRRGFDLATERPLRVTVLELGPEDHVLVLLFHHIAGDEWSMLPFLDDLTAAYGGARPEPLPVQYADYTLWQQELLADGLVERQLDHWTRALAGLPEELALPLDHPRTPVAGYRGGTVHAQVPPAVYRGLREAARATGTTTFMVLQAAVATLLHRLGAGEDIPLGAPVAGRSDSGLDGLVGFFVNTVVLRTDLSGDPTFAELLGRVREFDLAGFAHQDLPFDRLVEALNPPRVPGRHPLFQVMLGYQHNDGRAGRLLGLESRILPFDLGAAKFELDFNFEETSATEEIDLALEYAADLYDRGTAEALAERLLAVLAQVAADPHRSIGALDVLTAGERELLGEWAETGRELPAASVAELLAERAASVPEETALVFGAESWSYAELDARVDRLARLFAARGAGPEKVVALGLPRSLDMVASLFAVLRCGAAYLPLELDYPAERLAFMVEDTAPVVLVTNEAAADRMPDTADVPRLRLDDPSVVAELAALPAGPFQVPYEPDAAAYVIFTSGSTGRPKGVVTPYRGLTNMQVNHREAIFDPVVAAAGGRRLRIAHTVSFSFDMSWEELLWLVEGHEVHVLDEALRRDAEALSAYCAEHAVDVINVTPSYAQALVDRGLLDEGRHRPVLVLLGGEAVAETLWSKLCDTPGVLGYNLYGPTEYTINTLGGGTLDSDTATVGRPIRNTVAHVLDGHLRPVPVGVPGELYVSGVGLARGYLNRPGLTAERFVADPFGEPGARMYRTGDVVRRRADGLLDFLGRADDQVKIRGYRVEPGEIEDALADHQEIARAAVVVREDTPGVKRLAAYLVPSEGTLISVAAIRRSLAARLPAYMVPSAFVVLDALPLTVNGKLDRAALPAPRAEHHAVDGERRAPRYPSEQAVHAAFAEVLGLPAVGIDDDFFDLGGHSLLAMELLQRLRTDFEGDICLPDLLARPTVSALAEHLVDRLVDAALGGRPSCSA</sequence>
<feature type="domain" description="Carrier" evidence="6">
    <location>
        <begin position="36"/>
        <end position="111"/>
    </location>
</feature>
<dbReference type="CDD" id="cd05930">
    <property type="entry name" value="A_NRPS"/>
    <property type="match status" value="1"/>
</dbReference>
<dbReference type="Gene3D" id="2.30.38.10">
    <property type="entry name" value="Luciferase, Domain 3"/>
    <property type="match status" value="1"/>
</dbReference>
<dbReference type="InterPro" id="IPR010071">
    <property type="entry name" value="AA_adenyl_dom"/>
</dbReference>
<proteinExistence type="inferred from homology"/>
<dbReference type="CDD" id="cd19540">
    <property type="entry name" value="LCL_NRPS-like"/>
    <property type="match status" value="1"/>
</dbReference>
<evidence type="ECO:0000313" key="7">
    <source>
        <dbReference type="EMBL" id="KDN87615.1"/>
    </source>
</evidence>
<reference evidence="7 8" key="1">
    <citation type="submission" date="2014-05" db="EMBL/GenBank/DDBJ databases">
        <title>Draft Genome Sequence of Kitasatospora cheerisanensis KCTC 2395.</title>
        <authorList>
            <person name="Nam D.H."/>
        </authorList>
    </citation>
    <scope>NUCLEOTIDE SEQUENCE [LARGE SCALE GENOMIC DNA]</scope>
    <source>
        <strain evidence="7 8">KCTC 2395</strain>
    </source>
</reference>
<dbReference type="PATRIC" id="fig|1348663.4.peg.598"/>
<dbReference type="InterPro" id="IPR020806">
    <property type="entry name" value="PKS_PP-bd"/>
</dbReference>
<evidence type="ECO:0000259" key="6">
    <source>
        <dbReference type="PROSITE" id="PS50075"/>
    </source>
</evidence>
<gene>
    <name evidence="7" type="ORF">KCH_06280</name>
</gene>
<dbReference type="SUPFAM" id="SSF52777">
    <property type="entry name" value="CoA-dependent acyltransferases"/>
    <property type="match status" value="2"/>
</dbReference>
<dbReference type="GO" id="GO:0005829">
    <property type="term" value="C:cytosol"/>
    <property type="evidence" value="ECO:0007669"/>
    <property type="project" value="TreeGrafter"/>
</dbReference>
<dbReference type="GO" id="GO:0008610">
    <property type="term" value="P:lipid biosynthetic process"/>
    <property type="evidence" value="ECO:0007669"/>
    <property type="project" value="UniProtKB-ARBA"/>
</dbReference>
<dbReference type="InterPro" id="IPR009081">
    <property type="entry name" value="PP-bd_ACP"/>
</dbReference>
<dbReference type="AlphaFoldDB" id="A0A066ZBU1"/>
<dbReference type="FunFam" id="3.30.300.30:FF:000010">
    <property type="entry name" value="Enterobactin synthetase component F"/>
    <property type="match status" value="1"/>
</dbReference>